<dbReference type="SUPFAM" id="SSF52540">
    <property type="entry name" value="P-loop containing nucleoside triphosphate hydrolases"/>
    <property type="match status" value="2"/>
</dbReference>
<dbReference type="InterPro" id="IPR027417">
    <property type="entry name" value="P-loop_NTPase"/>
</dbReference>
<gene>
    <name evidence="6" type="ORF">PWN146_05240</name>
</gene>
<keyword evidence="2 6" id="KW-0067">ATP-binding</keyword>
<dbReference type="InterPro" id="IPR038718">
    <property type="entry name" value="SNF2-like_sf"/>
</dbReference>
<dbReference type="GO" id="GO:0005524">
    <property type="term" value="F:ATP binding"/>
    <property type="evidence" value="ECO:0007669"/>
    <property type="project" value="InterPro"/>
</dbReference>
<dbReference type="Gene3D" id="3.40.50.300">
    <property type="entry name" value="P-loop containing nucleotide triphosphate hydrolases"/>
    <property type="match status" value="1"/>
</dbReference>
<dbReference type="PROSITE" id="PS51192">
    <property type="entry name" value="HELICASE_ATP_BIND_1"/>
    <property type="match status" value="1"/>
</dbReference>
<evidence type="ECO:0000259" key="5">
    <source>
        <dbReference type="PROSITE" id="PS51194"/>
    </source>
</evidence>
<feature type="compositionally biased region" description="Low complexity" evidence="3">
    <location>
        <begin position="1340"/>
        <end position="1353"/>
    </location>
</feature>
<keyword evidence="2 6" id="KW-0347">Helicase</keyword>
<dbReference type="CDD" id="cd18793">
    <property type="entry name" value="SF2_C_SNF"/>
    <property type="match status" value="1"/>
</dbReference>
<dbReference type="InterPro" id="IPR000330">
    <property type="entry name" value="SNF2_N"/>
</dbReference>
<dbReference type="EMBL" id="LT575491">
    <property type="protein sequence ID" value="SAY46471.1"/>
    <property type="molecule type" value="Genomic_DNA"/>
</dbReference>
<dbReference type="InterPro" id="IPR049730">
    <property type="entry name" value="SNF2/RAD54-like_C"/>
</dbReference>
<feature type="domain" description="Helicase ATP-binding" evidence="4">
    <location>
        <begin position="915"/>
        <end position="1068"/>
    </location>
</feature>
<evidence type="ECO:0000313" key="6">
    <source>
        <dbReference type="EMBL" id="SAY46471.1"/>
    </source>
</evidence>
<evidence type="ECO:0000256" key="3">
    <source>
        <dbReference type="SAM" id="MobiDB-lite"/>
    </source>
</evidence>
<dbReference type="CDD" id="cd18012">
    <property type="entry name" value="DEXQc_arch_SWI2_SNF2"/>
    <property type="match status" value="1"/>
</dbReference>
<dbReference type="SMART" id="SM00487">
    <property type="entry name" value="DEXDc"/>
    <property type="match status" value="1"/>
</dbReference>
<dbReference type="PANTHER" id="PTHR10799">
    <property type="entry name" value="SNF2/RAD54 HELICASE FAMILY"/>
    <property type="match status" value="1"/>
</dbReference>
<feature type="domain" description="Helicase C-terminal" evidence="5">
    <location>
        <begin position="1188"/>
        <end position="1338"/>
    </location>
</feature>
<accession>A0A1C3HN61</accession>
<dbReference type="GO" id="GO:0004386">
    <property type="term" value="F:helicase activity"/>
    <property type="evidence" value="ECO:0007669"/>
    <property type="project" value="UniProtKB-KW"/>
</dbReference>
<protein>
    <submittedName>
        <fullName evidence="6">ATP-dependent helicase HepA</fullName>
    </submittedName>
</protein>
<evidence type="ECO:0000256" key="1">
    <source>
        <dbReference type="ARBA" id="ARBA00022801"/>
    </source>
</evidence>
<keyword evidence="2 6" id="KW-0547">Nucleotide-binding</keyword>
<dbReference type="GO" id="GO:0016787">
    <property type="term" value="F:hydrolase activity"/>
    <property type="evidence" value="ECO:0007669"/>
    <property type="project" value="UniProtKB-KW"/>
</dbReference>
<organism evidence="6">
    <name type="scientific">Serratia marcescens</name>
    <dbReference type="NCBI Taxonomy" id="615"/>
    <lineage>
        <taxon>Bacteria</taxon>
        <taxon>Pseudomonadati</taxon>
        <taxon>Pseudomonadota</taxon>
        <taxon>Gammaproteobacteria</taxon>
        <taxon>Enterobacterales</taxon>
        <taxon>Yersiniaceae</taxon>
        <taxon>Serratia</taxon>
    </lineage>
</organism>
<reference evidence="6" key="1">
    <citation type="submission" date="2016-05" db="EMBL/GenBank/DDBJ databases">
        <authorList>
            <person name="Lavstsen T."/>
            <person name="Jespersen J.S."/>
        </authorList>
    </citation>
    <scope>NUCLEOTIDE SEQUENCE</scope>
    <source>
        <strain evidence="6">PWN146_assembly</strain>
    </source>
</reference>
<dbReference type="InterPro" id="IPR001650">
    <property type="entry name" value="Helicase_C-like"/>
</dbReference>
<dbReference type="Pfam" id="PF00176">
    <property type="entry name" value="SNF2-rel_dom"/>
    <property type="match status" value="1"/>
</dbReference>
<evidence type="ECO:0000256" key="2">
    <source>
        <dbReference type="ARBA" id="ARBA00022806"/>
    </source>
</evidence>
<dbReference type="SMART" id="SM00490">
    <property type="entry name" value="HELICc"/>
    <property type="match status" value="1"/>
</dbReference>
<evidence type="ECO:0000259" key="4">
    <source>
        <dbReference type="PROSITE" id="PS51192"/>
    </source>
</evidence>
<proteinExistence type="predicted"/>
<dbReference type="Pfam" id="PF00271">
    <property type="entry name" value="Helicase_C"/>
    <property type="match status" value="1"/>
</dbReference>
<dbReference type="PROSITE" id="PS51194">
    <property type="entry name" value="HELICASE_CTER"/>
    <property type="match status" value="1"/>
</dbReference>
<keyword evidence="1" id="KW-0378">Hydrolase</keyword>
<feature type="region of interest" description="Disordered" evidence="3">
    <location>
        <begin position="1323"/>
        <end position="1353"/>
    </location>
</feature>
<sequence>MTEHKKTLPHADNAETPEAGIAHLPVHLTAILCQLALHDDLAKSALLDNLHQLEISPVAHRRMNPAEMAEALKVLLAQGWLQETNNRYRLAGHDNGVYRYMATHPAVWGASPHHPGHSRLLSGLRTRRARMWHALLAGDEATLPQYLDEWMTNSGYAPPAHPAVQLLADEAGRQTFALLNEAIQTALLASFLNDACYRLSDCSALYQYACIFSDARSTTPPALREPLALQALWRDDQSRLDQIAGEGELPPTVTGWMALCRGQKDAALEAYRQLVSQYRKATRKRKLHLPPLPAMMAALTLLANHEPAYTATLRELAHHAIEVGGGSGWIVLLGLLHECEGQPPQGTSPEQATTPLIGMAGVWLALLRHWRSDTEDSERGQQRLELFRTQLATRGYHRLEQDIAELLHQQYRQPSPPLPHPLSALYRRRASWEYALDALSQLTAAENANTSRMAWFLTLHRYDLTLEPREQKYNRDGWTKGRLLSLKRLNDTADTLPWLLAQDRQALRHIHYTSAYSFYGHSGTYTLDAEAALPALVGHPAVFWQDAPDVRIDIEPGQVTLVITEAGEHLALTLRPSGISDSRGLLWEKETPTRLVVYPVSDEHRKIAGILGRELRIPAGARDRVLQSVSSIAPLLPVQANLPELTAHIPHVPPDEKLYAHLLPLGEGLRLQLRVHPLPGGPAFPPGRGGDIVNGEHDGQAIQTRRDLPAEQQRLQQVLAACPILDVSATDTTEWQLTDTQDALEALTQLRAVDPAKLECVWPEGERLRLGGRRDMQALKLHVRRQGEWFALSGELALDDGKVLQLRQVLTLLQESRGRFIRLGEQEWLALDNQLRQRLQQIALLAGDGDSLTLNTLTLPLLKTLADEAGQSGGDADWRRQLRGLDDREKHQPVVPSTLKAELRDYQQTGFCWLSRLAQWGVGACLADDMGLGKTLQALAVLLERAPGGPQLVVVPTSLAANWLSESERFAPTLRLRDYRRRREIADVGAFDVVVVSYGLLLQDAPAFADRQWHSVVLDEAQAIKNAQTQRARAVMALKADFRLALSGTPIENHLGELWSLFRFLNPGLLGGLKPFNQRFATPIEQGDRLAGTTLKQLLKPFILRRTKSQVLDELPPRTDILHRIPLSDEERHWYEALRQQAVERLDRGGDDIKPLQVLTEITRLRRFCCHPSLVLDNLPLAGSKLAACLDIIDELQENHHQALVFSQFVDHLTLLRAALDERGIAYQYLDGSTSPTERERRVAAFQSGKGDLFLISLKAGGTGLNLTAADYVIHLDPWWNPAVEDQASDRAHRMGQERPVTVYRLVMEDTIEEQMVALHGRKTPTGRGFTGWQRRRGPAGHPRPAGGAAGRPRVINMPTCWHVLADALMTTKGMNRDRTGIV</sequence>
<name>A0A1C3HN61_SERMA</name>
<dbReference type="Gene3D" id="3.40.50.10810">
    <property type="entry name" value="Tandem AAA-ATPase domain"/>
    <property type="match status" value="1"/>
</dbReference>
<dbReference type="InterPro" id="IPR014001">
    <property type="entry name" value="Helicase_ATP-bd"/>
</dbReference>